<evidence type="ECO:0000313" key="1">
    <source>
        <dbReference type="EMBL" id="CDQ11309.1"/>
    </source>
</evidence>
<protein>
    <submittedName>
        <fullName evidence="1">Uncharacterized protein</fullName>
    </submittedName>
</protein>
<sequence>MVPNPGYRAPFGCRPPTGGITGAAGLNVGGNAPVGNAPGGINDFLHRKALTVAQIKGIAFPVGCKTAPSVSSFDQ</sequence>
<proteinExistence type="predicted"/>
<reference evidence="2 3" key="3">
    <citation type="submission" date="2017-03" db="EMBL/GenBank/DDBJ databases">
        <authorList>
            <person name="Regsiter A."/>
            <person name="William W."/>
        </authorList>
    </citation>
    <scope>NUCLEOTIDE SEQUENCE [LARGE SCALE GENOMIC DNA]</scope>
    <source>
        <strain evidence="2">PRJEB5721</strain>
    </source>
</reference>
<dbReference type="EMBL" id="CCCS020000049">
    <property type="protein sequence ID" value="CDQ11309.1"/>
    <property type="molecule type" value="Genomic_DNA"/>
</dbReference>
<evidence type="ECO:0000313" key="2">
    <source>
        <dbReference type="EMBL" id="SMH67668.1"/>
    </source>
</evidence>
<keyword evidence="3" id="KW-1185">Reference proteome</keyword>
<dbReference type="EMBL" id="LT841305">
    <property type="protein sequence ID" value="SMH67668.1"/>
    <property type="molecule type" value="Genomic_DNA"/>
</dbReference>
<organism evidence="1">
    <name type="scientific">Acidithiobacillus ferrivorans</name>
    <dbReference type="NCBI Taxonomy" id="160808"/>
    <lineage>
        <taxon>Bacteria</taxon>
        <taxon>Pseudomonadati</taxon>
        <taxon>Pseudomonadota</taxon>
        <taxon>Acidithiobacillia</taxon>
        <taxon>Acidithiobacillales</taxon>
        <taxon>Acidithiobacillaceae</taxon>
        <taxon>Acidithiobacillus</taxon>
    </lineage>
</organism>
<name>A0A060UXR5_9PROT</name>
<gene>
    <name evidence="2" type="ORF">AFERRI_50870</name>
    <name evidence="1" type="ORF">AFERRI_530204</name>
</gene>
<dbReference type="Proteomes" id="UP000193925">
    <property type="component" value="Chromosome AFERRI"/>
</dbReference>
<dbReference type="AlphaFoldDB" id="A0A060UXR5"/>
<evidence type="ECO:0000313" key="3">
    <source>
        <dbReference type="Proteomes" id="UP000193925"/>
    </source>
</evidence>
<accession>A0A060UXR5</accession>
<reference evidence="1" key="2">
    <citation type="submission" date="2014-07" db="EMBL/GenBank/DDBJ databases">
        <title>Initial genome analysis of the psychrotolerant acidophile Acidithiobacillus ferrivorans CF27: insights into iron and sulfur oxidation pathways and into biofilm formation.</title>
        <authorList>
            <person name="Talla E."/>
            <person name="Hedrich S."/>
            <person name="Mangenot S."/>
            <person name="Ji B."/>
            <person name="Johnson D.B."/>
            <person name="Barbe V."/>
            <person name="Bonnefoy V."/>
        </authorList>
    </citation>
    <scope>NUCLEOTIDE SEQUENCE [LARGE SCALE GENOMIC DNA]</scope>
    <source>
        <strain evidence="1">CF27</strain>
    </source>
</reference>
<reference evidence="1" key="1">
    <citation type="submission" date="2014-03" db="EMBL/GenBank/DDBJ databases">
        <authorList>
            <person name="Genoscope - CEA"/>
        </authorList>
    </citation>
    <scope>NUCLEOTIDE SEQUENCE [LARGE SCALE GENOMIC DNA]</scope>
    <source>
        <strain evidence="1">CF27</strain>
    </source>
</reference>